<proteinExistence type="predicted"/>
<dbReference type="ExpressionAtlas" id="A0A1D6EVV0">
    <property type="expression patterns" value="baseline"/>
</dbReference>
<accession>A0A1D6EVV0</accession>
<dbReference type="STRING" id="4577.A0A1D6EVV0"/>
<dbReference type="InParanoid" id="A0A1D6EVV0"/>
<reference evidence="1" key="1">
    <citation type="submission" date="2015-12" db="EMBL/GenBank/DDBJ databases">
        <title>Update maize B73 reference genome by single molecule sequencing technologies.</title>
        <authorList>
            <consortium name="Maize Genome Sequencing Project"/>
            <person name="Ware D."/>
        </authorList>
    </citation>
    <scope>NUCLEOTIDE SEQUENCE [LARGE SCALE GENOMIC DNA]</scope>
    <source>
        <tissue evidence="1">Seedling</tissue>
    </source>
</reference>
<organism evidence="1">
    <name type="scientific">Zea mays</name>
    <name type="common">Maize</name>
    <dbReference type="NCBI Taxonomy" id="4577"/>
    <lineage>
        <taxon>Eukaryota</taxon>
        <taxon>Viridiplantae</taxon>
        <taxon>Streptophyta</taxon>
        <taxon>Embryophyta</taxon>
        <taxon>Tracheophyta</taxon>
        <taxon>Spermatophyta</taxon>
        <taxon>Magnoliopsida</taxon>
        <taxon>Liliopsida</taxon>
        <taxon>Poales</taxon>
        <taxon>Poaceae</taxon>
        <taxon>PACMAD clade</taxon>
        <taxon>Panicoideae</taxon>
        <taxon>Andropogonodae</taxon>
        <taxon>Andropogoneae</taxon>
        <taxon>Tripsacinae</taxon>
        <taxon>Zea</taxon>
    </lineage>
</organism>
<name>A0A1D6EVV0_MAIZE</name>
<gene>
    <name evidence="1" type="ORF">ZEAMMB73_Zm00001d006392</name>
</gene>
<dbReference type="EMBL" id="CM007648">
    <property type="protein sequence ID" value="ONM23695.1"/>
    <property type="molecule type" value="Genomic_DNA"/>
</dbReference>
<sequence>MQWLISGEYCHMRRTMQWLISNHRTSLMQINCNGEHMKIIEDNGPGAAFYASAKAMTNGNHTFYVSKLIQRLARFSKYDTMYHLHRDDDPEIDKDVIKWPKKPVLLDTDLCEVDDCWHDTPLDGFSLNLYALVAHSSYCSVCLQILLVMVDSLAKLSMDVGDKDLVYSLLLVFSGMLMDEKGKECILDNIQITISVLSELVSYPHMM</sequence>
<dbReference type="AlphaFoldDB" id="A0A1D6EVV0"/>
<protein>
    <submittedName>
        <fullName evidence="1">MMS19 nucleotide excision repair protein-like protein</fullName>
    </submittedName>
</protein>
<evidence type="ECO:0000313" key="1">
    <source>
        <dbReference type="EMBL" id="ONM23695.1"/>
    </source>
</evidence>